<protein>
    <submittedName>
        <fullName evidence="3">Glycosyltransferase</fullName>
    </submittedName>
</protein>
<keyword evidence="1" id="KW-0812">Transmembrane</keyword>
<keyword evidence="1" id="KW-1133">Transmembrane helix</keyword>
<dbReference type="GO" id="GO:0016740">
    <property type="term" value="F:transferase activity"/>
    <property type="evidence" value="ECO:0007669"/>
    <property type="project" value="UniProtKB-KW"/>
</dbReference>
<name>A0A6I2M8S0_9BACI</name>
<comment type="caution">
    <text evidence="3">The sequence shown here is derived from an EMBL/GenBank/DDBJ whole genome shotgun (WGS) entry which is preliminary data.</text>
</comment>
<dbReference type="AlphaFoldDB" id="A0A6I2M8S0"/>
<dbReference type="SUPFAM" id="SSF53448">
    <property type="entry name" value="Nucleotide-diphospho-sugar transferases"/>
    <property type="match status" value="1"/>
</dbReference>
<feature type="transmembrane region" description="Helical" evidence="1">
    <location>
        <begin position="173"/>
        <end position="199"/>
    </location>
</feature>
<dbReference type="InterPro" id="IPR029044">
    <property type="entry name" value="Nucleotide-diphossugar_trans"/>
</dbReference>
<evidence type="ECO:0000259" key="2">
    <source>
        <dbReference type="Pfam" id="PF00535"/>
    </source>
</evidence>
<dbReference type="PANTHER" id="PTHR43646:SF3">
    <property type="entry name" value="SLR1566 PROTEIN"/>
    <property type="match status" value="1"/>
</dbReference>
<dbReference type="Proteomes" id="UP000441585">
    <property type="component" value="Unassembled WGS sequence"/>
</dbReference>
<dbReference type="Pfam" id="PF00535">
    <property type="entry name" value="Glycos_transf_2"/>
    <property type="match status" value="1"/>
</dbReference>
<keyword evidence="1" id="KW-0472">Membrane</keyword>
<evidence type="ECO:0000313" key="4">
    <source>
        <dbReference type="Proteomes" id="UP000441585"/>
    </source>
</evidence>
<feature type="transmembrane region" description="Helical" evidence="1">
    <location>
        <begin position="272"/>
        <end position="289"/>
    </location>
</feature>
<sequence>MLIYQLVLLLLLAWTVFNSFFMPKLKNRSSNEKPLVSILIPLRNEERNARSLAQSLIGLTYPNLEFILLDDQSADQTKEILLCETKHDPRFTICSGTELPKGWSGKVHACHQLSHMANGDYYLFLDADVRVHKNTIESTLSLMKEKKAAMLSGFPRFPVDHVLEKLLVPMQHFLIYFHLPLFFANYTSMVSASAAHGAFMMFEKKAYKQFGGHAAIKDSIVDDVALARTAKKNHHRVLLANVTDFVTCYMYDSNKEVWDGFKKNIFPGFGRSILIVIMFTFFYSVFYIFPLLLAAYGILSLISGEFLLFSFIPLLLIILQKAFIDFRSGQKISLSFAVSFSAAAFLILLYSSMIASFKKSGYSWKGRIYH</sequence>
<gene>
    <name evidence="3" type="ORF">GJU41_04985</name>
</gene>
<reference evidence="3 4" key="1">
    <citation type="submission" date="2019-11" db="EMBL/GenBank/DDBJ databases">
        <title>Bacillus idriensis genome.</title>
        <authorList>
            <person name="Konopka E.N."/>
            <person name="Newman J.D."/>
        </authorList>
    </citation>
    <scope>NUCLEOTIDE SEQUENCE [LARGE SCALE GENOMIC DNA]</scope>
    <source>
        <strain evidence="3 4">DSM 19097</strain>
    </source>
</reference>
<dbReference type="Gene3D" id="3.90.550.10">
    <property type="entry name" value="Spore Coat Polysaccharide Biosynthesis Protein SpsA, Chain A"/>
    <property type="match status" value="1"/>
</dbReference>
<accession>A0A6I2M8S0</accession>
<keyword evidence="4" id="KW-1185">Reference proteome</keyword>
<organism evidence="3 4">
    <name type="scientific">Metabacillus idriensis</name>
    <dbReference type="NCBI Taxonomy" id="324768"/>
    <lineage>
        <taxon>Bacteria</taxon>
        <taxon>Bacillati</taxon>
        <taxon>Bacillota</taxon>
        <taxon>Bacilli</taxon>
        <taxon>Bacillales</taxon>
        <taxon>Bacillaceae</taxon>
        <taxon>Metabacillus</taxon>
    </lineage>
</organism>
<evidence type="ECO:0000256" key="1">
    <source>
        <dbReference type="SAM" id="Phobius"/>
    </source>
</evidence>
<proteinExistence type="predicted"/>
<feature type="domain" description="Glycosyltransferase 2-like" evidence="2">
    <location>
        <begin position="37"/>
        <end position="209"/>
    </location>
</feature>
<feature type="transmembrane region" description="Helical" evidence="1">
    <location>
        <begin position="332"/>
        <end position="355"/>
    </location>
</feature>
<keyword evidence="3" id="KW-0808">Transferase</keyword>
<dbReference type="RefSeq" id="WP_070876773.1">
    <property type="nucleotide sequence ID" value="NZ_CAJFZX010000008.1"/>
</dbReference>
<dbReference type="PANTHER" id="PTHR43646">
    <property type="entry name" value="GLYCOSYLTRANSFERASE"/>
    <property type="match status" value="1"/>
</dbReference>
<dbReference type="InterPro" id="IPR001173">
    <property type="entry name" value="Glyco_trans_2-like"/>
</dbReference>
<evidence type="ECO:0000313" key="3">
    <source>
        <dbReference type="EMBL" id="MRX53316.1"/>
    </source>
</evidence>
<feature type="transmembrane region" description="Helical" evidence="1">
    <location>
        <begin position="295"/>
        <end position="320"/>
    </location>
</feature>
<dbReference type="EMBL" id="WKKF01000001">
    <property type="protein sequence ID" value="MRX53316.1"/>
    <property type="molecule type" value="Genomic_DNA"/>
</dbReference>